<reference evidence="2 3" key="1">
    <citation type="submission" date="2019-07" db="EMBL/GenBank/DDBJ databases">
        <title>Genomic Encyclopedia of Type Strains, Phase IV (KMG-IV): sequencing the most valuable type-strain genomes for metagenomic binning, comparative biology and taxonomic classification.</title>
        <authorList>
            <person name="Goeker M."/>
        </authorList>
    </citation>
    <scope>NUCLEOTIDE SEQUENCE [LARGE SCALE GENOMIC DNA]</scope>
    <source>
        <strain evidence="2 3">SS015</strain>
    </source>
</reference>
<keyword evidence="3" id="KW-1185">Reference proteome</keyword>
<accession>A0A5D3WP85</accession>
<proteinExistence type="predicted"/>
<evidence type="ECO:0008006" key="4">
    <source>
        <dbReference type="Google" id="ProtNLM"/>
    </source>
</evidence>
<evidence type="ECO:0000256" key="1">
    <source>
        <dbReference type="SAM" id="MobiDB-lite"/>
    </source>
</evidence>
<dbReference type="Proteomes" id="UP000324159">
    <property type="component" value="Unassembled WGS sequence"/>
</dbReference>
<comment type="caution">
    <text evidence="2">The sequence shown here is derived from an EMBL/GenBank/DDBJ whole genome shotgun (WGS) entry which is preliminary data.</text>
</comment>
<protein>
    <recommendedName>
        <fullName evidence="4">DUF1820 family protein</fullName>
    </recommendedName>
</protein>
<feature type="region of interest" description="Disordered" evidence="1">
    <location>
        <begin position="83"/>
        <end position="112"/>
    </location>
</feature>
<evidence type="ECO:0000313" key="3">
    <source>
        <dbReference type="Proteomes" id="UP000324159"/>
    </source>
</evidence>
<evidence type="ECO:0000313" key="2">
    <source>
        <dbReference type="EMBL" id="TYP00017.1"/>
    </source>
</evidence>
<dbReference type="OrthoDB" id="370047at2"/>
<feature type="compositionally biased region" description="Pro residues" evidence="1">
    <location>
        <begin position="101"/>
        <end position="112"/>
    </location>
</feature>
<dbReference type="AlphaFoldDB" id="A0A5D3WP85"/>
<organism evidence="2 3">
    <name type="scientific">Geothermobacter ehrlichii</name>
    <dbReference type="NCBI Taxonomy" id="213224"/>
    <lineage>
        <taxon>Bacteria</taxon>
        <taxon>Pseudomonadati</taxon>
        <taxon>Thermodesulfobacteriota</taxon>
        <taxon>Desulfuromonadia</taxon>
        <taxon>Desulfuromonadales</taxon>
        <taxon>Geothermobacteraceae</taxon>
        <taxon>Geothermobacter</taxon>
    </lineage>
</organism>
<name>A0A5D3WP85_9BACT</name>
<dbReference type="EMBL" id="VNIB01000001">
    <property type="protein sequence ID" value="TYP00017.1"/>
    <property type="molecule type" value="Genomic_DNA"/>
</dbReference>
<dbReference type="InterPro" id="IPR014949">
    <property type="entry name" value="DUF1820"/>
</dbReference>
<dbReference type="Pfam" id="PF08850">
    <property type="entry name" value="DUF1820"/>
    <property type="match status" value="1"/>
</dbReference>
<gene>
    <name evidence="2" type="ORF">EDC39_101177</name>
</gene>
<sequence length="112" mass="12507">MVSRGKKIYRIYFNSMGKSYELYARQVEQADLYGFVEVRDLLFGEKSSIVVDPSEESLKKEFSGVRRLLIPFQAVSRIEEVEKEGPGKVLPMTPTGQPGGPGLPPSAPMVRD</sequence>
<dbReference type="RefSeq" id="WP_148894209.1">
    <property type="nucleotide sequence ID" value="NZ_VNIB01000001.1"/>
</dbReference>